<dbReference type="EMBL" id="CP024985">
    <property type="protein sequence ID" value="ATZ24334.1"/>
    <property type="molecule type" value="Genomic_DNA"/>
</dbReference>
<accession>A0A2K8PC62</accession>
<dbReference type="PANTHER" id="PTHR30290:SF83">
    <property type="entry name" value="ABC TRANSPORTER SUBSTRATE-BINDING PROTEIN"/>
    <property type="match status" value="1"/>
</dbReference>
<dbReference type="InterPro" id="IPR023765">
    <property type="entry name" value="SBP_5_CS"/>
</dbReference>
<keyword evidence="3" id="KW-0732">Signal</keyword>
<dbReference type="Pfam" id="PF00496">
    <property type="entry name" value="SBP_bac_5"/>
    <property type="match status" value="1"/>
</dbReference>
<dbReference type="OrthoDB" id="5240629at2"/>
<dbReference type="Gene3D" id="3.10.105.10">
    <property type="entry name" value="Dipeptide-binding Protein, Domain 3"/>
    <property type="match status" value="1"/>
</dbReference>
<dbReference type="GO" id="GO:1904680">
    <property type="term" value="F:peptide transmembrane transporter activity"/>
    <property type="evidence" value="ECO:0007669"/>
    <property type="project" value="TreeGrafter"/>
</dbReference>
<comment type="similarity">
    <text evidence="2">Belongs to the bacterial solute-binding protein 5 family.</text>
</comment>
<evidence type="ECO:0000256" key="2">
    <source>
        <dbReference type="ARBA" id="ARBA00005695"/>
    </source>
</evidence>
<keyword evidence="5" id="KW-1185">Reference proteome</keyword>
<organism evidence="4 5">
    <name type="scientific">Streptomyces lavendulae subsp. lavendulae</name>
    <dbReference type="NCBI Taxonomy" id="58340"/>
    <lineage>
        <taxon>Bacteria</taxon>
        <taxon>Bacillati</taxon>
        <taxon>Actinomycetota</taxon>
        <taxon>Actinomycetes</taxon>
        <taxon>Kitasatosporales</taxon>
        <taxon>Streptomycetaceae</taxon>
        <taxon>Streptomyces</taxon>
    </lineage>
</organism>
<dbReference type="Gene3D" id="3.40.190.10">
    <property type="entry name" value="Periplasmic binding protein-like II"/>
    <property type="match status" value="1"/>
</dbReference>
<dbReference type="InterPro" id="IPR000914">
    <property type="entry name" value="SBP_5_dom"/>
</dbReference>
<dbReference type="KEGG" id="slx:SLAV_12375"/>
<dbReference type="GO" id="GO:0043190">
    <property type="term" value="C:ATP-binding cassette (ABC) transporter complex"/>
    <property type="evidence" value="ECO:0007669"/>
    <property type="project" value="InterPro"/>
</dbReference>
<dbReference type="InterPro" id="IPR030678">
    <property type="entry name" value="Peptide/Ni-bd"/>
</dbReference>
<protein>
    <submittedName>
        <fullName evidence="4">Heme-binding protein A</fullName>
    </submittedName>
</protein>
<evidence type="ECO:0000256" key="1">
    <source>
        <dbReference type="ARBA" id="ARBA00004193"/>
    </source>
</evidence>
<dbReference type="PANTHER" id="PTHR30290">
    <property type="entry name" value="PERIPLASMIC BINDING COMPONENT OF ABC TRANSPORTER"/>
    <property type="match status" value="1"/>
</dbReference>
<dbReference type="GeneID" id="49383532"/>
<reference evidence="4 5" key="1">
    <citation type="submission" date="2017-11" db="EMBL/GenBank/DDBJ databases">
        <title>Complete genome sequence of Streptomyces lavendulae subsp. lavendulae CCM 3239 (formerly 'Streptomyces aureofaciens CCM 3239'), the producer of the angucycline-type antibiotic auricin.</title>
        <authorList>
            <person name="Busche T."/>
            <person name="Novakova R."/>
            <person name="Al'Dilaimi A."/>
            <person name="Homerova D."/>
            <person name="Feckova L."/>
            <person name="Rezuchova B."/>
            <person name="Mingyar E."/>
            <person name="Csolleiova D."/>
            <person name="Bekeova C."/>
            <person name="Winkler A."/>
            <person name="Sevcikova B."/>
            <person name="Kalinowski J."/>
            <person name="Kormanec J."/>
            <person name="Ruckert C."/>
        </authorList>
    </citation>
    <scope>NUCLEOTIDE SEQUENCE [LARGE SCALE GENOMIC DNA]</scope>
    <source>
        <strain evidence="4 5">CCM 3239</strain>
    </source>
</reference>
<comment type="subcellular location">
    <subcellularLocation>
        <location evidence="1">Cell membrane</location>
        <topology evidence="1">Lipid-anchor</topology>
    </subcellularLocation>
</comment>
<dbReference type="Proteomes" id="UP000231791">
    <property type="component" value="Chromosome"/>
</dbReference>
<dbReference type="GO" id="GO:0042597">
    <property type="term" value="C:periplasmic space"/>
    <property type="evidence" value="ECO:0007669"/>
    <property type="project" value="UniProtKB-ARBA"/>
</dbReference>
<evidence type="ECO:0000313" key="5">
    <source>
        <dbReference type="Proteomes" id="UP000231791"/>
    </source>
</evidence>
<dbReference type="SUPFAM" id="SSF53850">
    <property type="entry name" value="Periplasmic binding protein-like II"/>
    <property type="match status" value="1"/>
</dbReference>
<sequence>MIRRKQALAITAVIAALSLTAACGGNDKKADGSDDKGDKGYSGATASLVNASDAKGGELKLWSPQDVDFLDPARAYYGFVWNLQRLYIRQLYAYDSKPGAAGTKLVPDLAAGEPVLSNDGKTYTVKIKDGVKFEDGSPITAKDFKYGIERVFAQDVLSGGPTYLIDLLDQGQKYPGPYKDTDPNKMGLKSVETPDDHTIVFNLASANSDFKYLLAMPSSSPVPAGKDEGASYTNKPVATGPYKVESFASGKGATFVRNENWDQATDTIRKGLPDKVTFTVTTNPDDMDQRLLSGDIDLAVDGTGVQQAAKNKILKDANLKKNADNPYTGYIRYFAFPQTVAPFDNIECRKAVIYAADPKSLQNARGGPTSGDLGANMLPPGIPGSDKKYDPFNLTSGKPQLDKAKAALKACGKPDGFETTIAVRNNRAPEVKSAESLQAALAKIGVKATIDQYDGKLSSSTIGSPENVKKKNYGIIVMGWGADYNSGSGFLQPLVDGSFILPNGNNNYTEVNDPEINGLFKTAAAAATPEAAAPFYGQINQKVMEKALYLPINFDKALIYHNPRLTNVYFNDSMGRIDLAVLGVGK</sequence>
<evidence type="ECO:0000313" key="4">
    <source>
        <dbReference type="EMBL" id="ATZ24334.1"/>
    </source>
</evidence>
<dbReference type="PROSITE" id="PS51257">
    <property type="entry name" value="PROKAR_LIPOPROTEIN"/>
    <property type="match status" value="1"/>
</dbReference>
<proteinExistence type="inferred from homology"/>
<dbReference type="PROSITE" id="PS01040">
    <property type="entry name" value="SBP_BACTERIAL_5"/>
    <property type="match status" value="1"/>
</dbReference>
<gene>
    <name evidence="4" type="primary">hbpA1</name>
    <name evidence="4" type="ORF">SLAV_12375</name>
</gene>
<dbReference type="GO" id="GO:0015833">
    <property type="term" value="P:peptide transport"/>
    <property type="evidence" value="ECO:0007669"/>
    <property type="project" value="TreeGrafter"/>
</dbReference>
<evidence type="ECO:0000256" key="3">
    <source>
        <dbReference type="ARBA" id="ARBA00022729"/>
    </source>
</evidence>
<dbReference type="CDD" id="cd08506">
    <property type="entry name" value="PBP2_clavulanate_OppA2"/>
    <property type="match status" value="1"/>
</dbReference>
<dbReference type="InterPro" id="IPR039424">
    <property type="entry name" value="SBP_5"/>
</dbReference>
<dbReference type="AlphaFoldDB" id="A0A2K8PC62"/>
<dbReference type="RefSeq" id="WP_030236079.1">
    <property type="nucleotide sequence ID" value="NZ_BSRP01000009.1"/>
</dbReference>
<dbReference type="PIRSF" id="PIRSF002741">
    <property type="entry name" value="MppA"/>
    <property type="match status" value="1"/>
</dbReference>
<name>A0A2K8PC62_STRLA</name>